<dbReference type="Gene3D" id="2.40.110.10">
    <property type="entry name" value="Butyryl-CoA Dehydrogenase, subunit A, domain 2"/>
    <property type="match status" value="1"/>
</dbReference>
<accession>A0A4V3F6A6</accession>
<evidence type="ECO:0000259" key="14">
    <source>
        <dbReference type="Pfam" id="PF02770"/>
    </source>
</evidence>
<feature type="domain" description="Acyl-CoA oxidase/dehydrogenase middle" evidence="14">
    <location>
        <begin position="149"/>
        <end position="223"/>
    </location>
</feature>
<evidence type="ECO:0000256" key="3">
    <source>
        <dbReference type="ARBA" id="ARBA00022643"/>
    </source>
</evidence>
<dbReference type="Pfam" id="PF08028">
    <property type="entry name" value="Acyl-CoA_dh_2"/>
    <property type="match status" value="1"/>
</dbReference>
<evidence type="ECO:0000256" key="9">
    <source>
        <dbReference type="ARBA" id="ARBA00034328"/>
    </source>
</evidence>
<dbReference type="Pfam" id="PF02770">
    <property type="entry name" value="Acyl-CoA_dh_M"/>
    <property type="match status" value="1"/>
</dbReference>
<dbReference type="GO" id="GO:0006552">
    <property type="term" value="P:L-leucine catabolic process"/>
    <property type="evidence" value="ECO:0007669"/>
    <property type="project" value="TreeGrafter"/>
</dbReference>
<evidence type="ECO:0000256" key="7">
    <source>
        <dbReference type="ARBA" id="ARBA00034307"/>
    </source>
</evidence>
<dbReference type="InterPro" id="IPR006091">
    <property type="entry name" value="Acyl-CoA_Oxase/DH_mid-dom"/>
</dbReference>
<dbReference type="GO" id="GO:0004497">
    <property type="term" value="F:monooxygenase activity"/>
    <property type="evidence" value="ECO:0007669"/>
    <property type="project" value="UniProtKB-KW"/>
</dbReference>
<dbReference type="GO" id="GO:0005737">
    <property type="term" value="C:cytoplasm"/>
    <property type="evidence" value="ECO:0007669"/>
    <property type="project" value="UniProtKB-SubCell"/>
</dbReference>
<dbReference type="InterPro" id="IPR046373">
    <property type="entry name" value="Acyl-CoA_Oxase/DH_mid-dom_sf"/>
</dbReference>
<dbReference type="EC" id="1.14.14.21" evidence="9"/>
<comment type="subcellular location">
    <subcellularLocation>
        <location evidence="1">Cytoplasm</location>
    </subcellularLocation>
</comment>
<proteinExistence type="inferred from homology"/>
<evidence type="ECO:0000256" key="13">
    <source>
        <dbReference type="ARBA" id="ARBA00049456"/>
    </source>
</evidence>
<gene>
    <name evidence="16" type="ORF">DFR24_1320</name>
</gene>
<comment type="similarity">
    <text evidence="8">Belongs to the DszC flavin monooxygenase family.</text>
</comment>
<dbReference type="InterPro" id="IPR009100">
    <property type="entry name" value="AcylCoA_DH/oxidase_NM_dom_sf"/>
</dbReference>
<evidence type="ECO:0000256" key="4">
    <source>
        <dbReference type="ARBA" id="ARBA00022741"/>
    </source>
</evidence>
<evidence type="ECO:0000256" key="1">
    <source>
        <dbReference type="ARBA" id="ARBA00004496"/>
    </source>
</evidence>
<comment type="pathway">
    <text evidence="7">Sulfur metabolism; dibenzothiophene degradation.</text>
</comment>
<keyword evidence="4" id="KW-0547">Nucleotide-binding</keyword>
<comment type="catalytic activity">
    <reaction evidence="11">
        <text>dibenzothiophene + FMNH2 + O2 = dibenzothiophene 5-oxide + FMN + H2O + H(+)</text>
        <dbReference type="Rhea" id="RHEA:49076"/>
        <dbReference type="ChEBI" id="CHEBI:15377"/>
        <dbReference type="ChEBI" id="CHEBI:15378"/>
        <dbReference type="ChEBI" id="CHEBI:15379"/>
        <dbReference type="ChEBI" id="CHEBI:23681"/>
        <dbReference type="ChEBI" id="CHEBI:23683"/>
        <dbReference type="ChEBI" id="CHEBI:57618"/>
        <dbReference type="ChEBI" id="CHEBI:58210"/>
    </reaction>
</comment>
<dbReference type="InterPro" id="IPR037069">
    <property type="entry name" value="AcylCoA_DH/ox_N_sf"/>
</dbReference>
<dbReference type="GO" id="GO:0050660">
    <property type="term" value="F:flavin adenine dinucleotide binding"/>
    <property type="evidence" value="ECO:0007669"/>
    <property type="project" value="InterPro"/>
</dbReference>
<dbReference type="Gene3D" id="1.10.540.10">
    <property type="entry name" value="Acyl-CoA dehydrogenase/oxidase, N-terminal domain"/>
    <property type="match status" value="1"/>
</dbReference>
<comment type="catalytic activity">
    <reaction evidence="13">
        <text>dibenzothiophene + 2 FMNH2 + 2 O2 = dibenzothiophene 5,5-dioxide + 2 FMN + 2 H2O + 2 H(+)</text>
        <dbReference type="Rhea" id="RHEA:49072"/>
        <dbReference type="ChEBI" id="CHEBI:15377"/>
        <dbReference type="ChEBI" id="CHEBI:15378"/>
        <dbReference type="ChEBI" id="CHEBI:15379"/>
        <dbReference type="ChEBI" id="CHEBI:23681"/>
        <dbReference type="ChEBI" id="CHEBI:57618"/>
        <dbReference type="ChEBI" id="CHEBI:58210"/>
        <dbReference type="ChEBI" id="CHEBI:90356"/>
        <dbReference type="EC" id="1.14.14.21"/>
    </reaction>
</comment>
<dbReference type="EMBL" id="SOBT01000008">
    <property type="protein sequence ID" value="TDU31936.1"/>
    <property type="molecule type" value="Genomic_DNA"/>
</dbReference>
<evidence type="ECO:0000256" key="10">
    <source>
        <dbReference type="ARBA" id="ARBA00034345"/>
    </source>
</evidence>
<evidence type="ECO:0000313" key="17">
    <source>
        <dbReference type="Proteomes" id="UP000295341"/>
    </source>
</evidence>
<evidence type="ECO:0000256" key="8">
    <source>
        <dbReference type="ARBA" id="ARBA00034317"/>
    </source>
</evidence>
<dbReference type="OrthoDB" id="6184213at2"/>
<keyword evidence="2" id="KW-0285">Flavoprotein</keyword>
<comment type="caution">
    <text evidence="16">The sequence shown here is derived from an EMBL/GenBank/DDBJ whole genome shotgun (WGS) entry which is preliminary data.</text>
</comment>
<evidence type="ECO:0000259" key="15">
    <source>
        <dbReference type="Pfam" id="PF08028"/>
    </source>
</evidence>
<evidence type="ECO:0000313" key="16">
    <source>
        <dbReference type="EMBL" id="TDU31936.1"/>
    </source>
</evidence>
<dbReference type="Gene3D" id="1.20.140.10">
    <property type="entry name" value="Butyryl-CoA Dehydrogenase, subunit A, domain 3"/>
    <property type="match status" value="1"/>
</dbReference>
<dbReference type="AlphaFoldDB" id="A0A4V3F6A6"/>
<comment type="catalytic activity">
    <reaction evidence="12">
        <text>dibenzothiophene 5-oxide + FMNH2 + O2 = dibenzothiophene 5,5-dioxide + FMN + H2O + H(+)</text>
        <dbReference type="Rhea" id="RHEA:49080"/>
        <dbReference type="ChEBI" id="CHEBI:15377"/>
        <dbReference type="ChEBI" id="CHEBI:15378"/>
        <dbReference type="ChEBI" id="CHEBI:15379"/>
        <dbReference type="ChEBI" id="CHEBI:23683"/>
        <dbReference type="ChEBI" id="CHEBI:57618"/>
        <dbReference type="ChEBI" id="CHEBI:58210"/>
        <dbReference type="ChEBI" id="CHEBI:90356"/>
    </reaction>
</comment>
<dbReference type="PANTHER" id="PTHR43884:SF12">
    <property type="entry name" value="ISOVALERYL-COA DEHYDROGENASE, MITOCHONDRIAL-RELATED"/>
    <property type="match status" value="1"/>
</dbReference>
<dbReference type="PIRSF" id="PIRSF016578">
    <property type="entry name" value="HsaA"/>
    <property type="match status" value="1"/>
</dbReference>
<feature type="domain" description="Acyl-CoA dehydrogenase C-terminal" evidence="15">
    <location>
        <begin position="255"/>
        <end position="389"/>
    </location>
</feature>
<sequence length="414" mass="44356">MSSVITSRPAAAGAAASASTQAVDPTDLPAVLREIAREAGRRELNDENPFEAIDLVRAARIGALRLPIALGGAGYSVREMFAAVIDLAEADPVVAHIIRTHYWFVEERLRSSDSDARRHWIGEIAAGKLFGNATSELGAAAVGSLRYATTLTPEGDGFVVNGTKVYCTGTMFSDYVNVWAAQGENALASLIIPTTRAGITMLDDWDGMGARKTGSGTTRFEGVQVRADEILGHIRLDAEPQPTFEFAFLQLYLQAIMAGILRNVVGDAVKLLKTRDRSFSHAPAERPADDPLLQQIVGELSASAFAAESTVLAAADAIDQAYASLQNGVPDATLAQRASLRAAQAKVHVDALAARAANQLFDVGSASAATRRKNLDRHWRAIRTLSLHNPTLYKALSIGKFLVNDEPLPFNGYF</sequence>
<evidence type="ECO:0000256" key="5">
    <source>
        <dbReference type="ARBA" id="ARBA00023002"/>
    </source>
</evidence>
<dbReference type="SUPFAM" id="SSF56645">
    <property type="entry name" value="Acyl-CoA dehydrogenase NM domain-like"/>
    <property type="match status" value="1"/>
</dbReference>
<reference evidence="16 17" key="1">
    <citation type="submission" date="2019-03" db="EMBL/GenBank/DDBJ databases">
        <title>Genomic Encyclopedia of Type Strains, Phase IV (KMG-IV): sequencing the most valuable type-strain genomes for metagenomic binning, comparative biology and taxonomic classification.</title>
        <authorList>
            <person name="Goeker M."/>
        </authorList>
    </citation>
    <scope>NUCLEOTIDE SEQUENCE [LARGE SCALE GENOMIC DNA]</scope>
    <source>
        <strain evidence="16 17">DSM 26377</strain>
    </source>
</reference>
<dbReference type="GO" id="GO:0008470">
    <property type="term" value="F:3-methylbutanoyl-CoA dehydrogenase activity"/>
    <property type="evidence" value="ECO:0007669"/>
    <property type="project" value="TreeGrafter"/>
</dbReference>
<dbReference type="InterPro" id="IPR013107">
    <property type="entry name" value="Acyl-CoA_DH_C"/>
</dbReference>
<keyword evidence="3" id="KW-0288">FMN</keyword>
<dbReference type="PANTHER" id="PTHR43884">
    <property type="entry name" value="ACYL-COA DEHYDROGENASE"/>
    <property type="match status" value="1"/>
</dbReference>
<dbReference type="Proteomes" id="UP000295341">
    <property type="component" value="Unassembled WGS sequence"/>
</dbReference>
<evidence type="ECO:0000256" key="6">
    <source>
        <dbReference type="ARBA" id="ARBA00023033"/>
    </source>
</evidence>
<dbReference type="InterPro" id="IPR036250">
    <property type="entry name" value="AcylCo_DH-like_C"/>
</dbReference>
<evidence type="ECO:0000256" key="2">
    <source>
        <dbReference type="ARBA" id="ARBA00022630"/>
    </source>
</evidence>
<keyword evidence="5" id="KW-0560">Oxidoreductase</keyword>
<protein>
    <recommendedName>
        <fullName evidence="10">Dibenzothiophene monooxygenase</fullName>
        <ecNumber evidence="9">1.14.14.21</ecNumber>
    </recommendedName>
</protein>
<evidence type="ECO:0000256" key="12">
    <source>
        <dbReference type="ARBA" id="ARBA00048445"/>
    </source>
</evidence>
<dbReference type="SUPFAM" id="SSF47203">
    <property type="entry name" value="Acyl-CoA dehydrogenase C-terminal domain-like"/>
    <property type="match status" value="1"/>
</dbReference>
<name>A0A4V3F6A6_9GAMM</name>
<organism evidence="16 17">
    <name type="scientific">Panacagrimonas perspica</name>
    <dbReference type="NCBI Taxonomy" id="381431"/>
    <lineage>
        <taxon>Bacteria</taxon>
        <taxon>Pseudomonadati</taxon>
        <taxon>Pseudomonadota</taxon>
        <taxon>Gammaproteobacteria</taxon>
        <taxon>Nevskiales</taxon>
        <taxon>Nevskiaceae</taxon>
        <taxon>Panacagrimonas</taxon>
    </lineage>
</organism>
<keyword evidence="17" id="KW-1185">Reference proteome</keyword>
<keyword evidence="6" id="KW-0503">Monooxygenase</keyword>
<evidence type="ECO:0000256" key="11">
    <source>
        <dbReference type="ARBA" id="ARBA00047859"/>
    </source>
</evidence>